<keyword evidence="1" id="KW-0472">Membrane</keyword>
<keyword evidence="1" id="KW-0812">Transmembrane</keyword>
<keyword evidence="3" id="KW-1185">Reference proteome</keyword>
<keyword evidence="1" id="KW-1133">Transmembrane helix</keyword>
<feature type="transmembrane region" description="Helical" evidence="1">
    <location>
        <begin position="20"/>
        <end position="46"/>
    </location>
</feature>
<reference evidence="3" key="1">
    <citation type="journal article" date="2019" name="Int. J. Syst. Evol. Microbiol.">
        <title>The Global Catalogue of Microorganisms (GCM) 10K type strain sequencing project: providing services to taxonomists for standard genome sequencing and annotation.</title>
        <authorList>
            <consortium name="The Broad Institute Genomics Platform"/>
            <consortium name="The Broad Institute Genome Sequencing Center for Infectious Disease"/>
            <person name="Wu L."/>
            <person name="Ma J."/>
        </authorList>
    </citation>
    <scope>NUCLEOTIDE SEQUENCE [LARGE SCALE GENOMIC DNA]</scope>
    <source>
        <strain evidence="3">CGMCC 4.6997</strain>
    </source>
</reference>
<organism evidence="2 3">
    <name type="scientific">Lysinimonas soli</name>
    <dbReference type="NCBI Taxonomy" id="1074233"/>
    <lineage>
        <taxon>Bacteria</taxon>
        <taxon>Bacillati</taxon>
        <taxon>Actinomycetota</taxon>
        <taxon>Actinomycetes</taxon>
        <taxon>Micrococcales</taxon>
        <taxon>Microbacteriaceae</taxon>
        <taxon>Lysinimonas</taxon>
    </lineage>
</organism>
<dbReference type="InterPro" id="IPR012902">
    <property type="entry name" value="N_methyl_site"/>
</dbReference>
<gene>
    <name evidence="2" type="ORF">ACFPJ4_12605</name>
</gene>
<sequence length="139" mass="14344">MVRRGWGPSRRLTELSENDGGFSLIESVVALFVLMIIATAVLPILLQGLVQSSKNQTMVTAASLANQALEGARAQKTCAGLTALDQTSTGPGVTLRTQRIVGACPATFPATVSVLVKVSRTDTGAALVSASTLVFLTAA</sequence>
<comment type="caution">
    <text evidence="2">The sequence shown here is derived from an EMBL/GenBank/DDBJ whole genome shotgun (WGS) entry which is preliminary data.</text>
</comment>
<dbReference type="EMBL" id="JBHSMG010000003">
    <property type="protein sequence ID" value="MFC5503082.1"/>
    <property type="molecule type" value="Genomic_DNA"/>
</dbReference>
<dbReference type="RefSeq" id="WP_386740795.1">
    <property type="nucleotide sequence ID" value="NZ_JBHSMG010000003.1"/>
</dbReference>
<dbReference type="Pfam" id="PF07963">
    <property type="entry name" value="N_methyl"/>
    <property type="match status" value="1"/>
</dbReference>
<protein>
    <submittedName>
        <fullName evidence="2">Type II secretion system protein</fullName>
    </submittedName>
</protein>
<dbReference type="PROSITE" id="PS00409">
    <property type="entry name" value="PROKAR_NTER_METHYL"/>
    <property type="match status" value="1"/>
</dbReference>
<evidence type="ECO:0000256" key="1">
    <source>
        <dbReference type="SAM" id="Phobius"/>
    </source>
</evidence>
<accession>A0ABW0NSK2</accession>
<evidence type="ECO:0000313" key="3">
    <source>
        <dbReference type="Proteomes" id="UP001596039"/>
    </source>
</evidence>
<evidence type="ECO:0000313" key="2">
    <source>
        <dbReference type="EMBL" id="MFC5503082.1"/>
    </source>
</evidence>
<proteinExistence type="predicted"/>
<name>A0ABW0NSK2_9MICO</name>
<dbReference type="Proteomes" id="UP001596039">
    <property type="component" value="Unassembled WGS sequence"/>
</dbReference>